<name>A0AAD6JVT3_9ROSI</name>
<dbReference type="Proteomes" id="UP001162972">
    <property type="component" value="Chromosome 15Z"/>
</dbReference>
<dbReference type="AlphaFoldDB" id="A0AAD6JVT3"/>
<protein>
    <submittedName>
        <fullName evidence="1">Uncharacterized protein</fullName>
    </submittedName>
</protein>
<evidence type="ECO:0000313" key="2">
    <source>
        <dbReference type="Proteomes" id="UP001162972"/>
    </source>
</evidence>
<evidence type="ECO:0000313" key="1">
    <source>
        <dbReference type="EMBL" id="KAJ6411139.1"/>
    </source>
</evidence>
<sequence>MEFAGKMTGTGGDSMNGSVHSFSGLIHKPDLLRLLLSLGFTFHDIPANLQDIINAFQYRIQRQNIHELLCFLSRLVPVIHCFDVESNTVALLSGLQYIPTTFLSRISVRKILRRTAMDCVFCAHHINH</sequence>
<proteinExistence type="predicted"/>
<dbReference type="EMBL" id="JAPFFJ010000014">
    <property type="protein sequence ID" value="KAJ6411139.1"/>
    <property type="molecule type" value="Genomic_DNA"/>
</dbReference>
<gene>
    <name evidence="1" type="ORF">OIU84_007821</name>
</gene>
<organism evidence="1 2">
    <name type="scientific">Salix udensis</name>
    <dbReference type="NCBI Taxonomy" id="889485"/>
    <lineage>
        <taxon>Eukaryota</taxon>
        <taxon>Viridiplantae</taxon>
        <taxon>Streptophyta</taxon>
        <taxon>Embryophyta</taxon>
        <taxon>Tracheophyta</taxon>
        <taxon>Spermatophyta</taxon>
        <taxon>Magnoliopsida</taxon>
        <taxon>eudicotyledons</taxon>
        <taxon>Gunneridae</taxon>
        <taxon>Pentapetalae</taxon>
        <taxon>rosids</taxon>
        <taxon>fabids</taxon>
        <taxon>Malpighiales</taxon>
        <taxon>Salicaceae</taxon>
        <taxon>Saliceae</taxon>
        <taxon>Salix</taxon>
    </lineage>
</organism>
<keyword evidence="2" id="KW-1185">Reference proteome</keyword>
<comment type="caution">
    <text evidence="1">The sequence shown here is derived from an EMBL/GenBank/DDBJ whole genome shotgun (WGS) entry which is preliminary data.</text>
</comment>
<reference evidence="1 2" key="1">
    <citation type="journal article" date="2023" name="Int. J. Mol. Sci.">
        <title>De Novo Assembly and Annotation of 11 Diverse Shrub Willow (Salix) Genomes Reveals Novel Gene Organization in Sex-Linked Regions.</title>
        <authorList>
            <person name="Hyden B."/>
            <person name="Feng K."/>
            <person name="Yates T.B."/>
            <person name="Jawdy S."/>
            <person name="Cereghino C."/>
            <person name="Smart L.B."/>
            <person name="Muchero W."/>
        </authorList>
    </citation>
    <scope>NUCLEOTIDE SEQUENCE [LARGE SCALE GENOMIC DNA]</scope>
    <source>
        <tissue evidence="1">Shoot tip</tissue>
    </source>
</reference>
<accession>A0AAD6JVT3</accession>